<evidence type="ECO:0000313" key="2">
    <source>
        <dbReference type="EMBL" id="GAB1289180.1"/>
    </source>
</evidence>
<name>A0ABQ0EQ66_APOSI</name>
<reference evidence="2 3" key="1">
    <citation type="submission" date="2024-08" db="EMBL/GenBank/DDBJ databases">
        <title>The draft genome of Apodemus speciosus.</title>
        <authorList>
            <person name="Nabeshima K."/>
            <person name="Suzuki S."/>
            <person name="Onuma M."/>
        </authorList>
    </citation>
    <scope>NUCLEOTIDE SEQUENCE [LARGE SCALE GENOMIC DNA]</scope>
    <source>
        <strain evidence="2">IB14-021</strain>
    </source>
</reference>
<keyword evidence="3" id="KW-1185">Reference proteome</keyword>
<comment type="caution">
    <text evidence="2">The sequence shown here is derived from an EMBL/GenBank/DDBJ whole genome shotgun (WGS) entry which is preliminary data.</text>
</comment>
<evidence type="ECO:0000256" key="1">
    <source>
        <dbReference type="SAM" id="MobiDB-lite"/>
    </source>
</evidence>
<accession>A0ABQ0EQ66</accession>
<dbReference type="EMBL" id="BAAFST010000004">
    <property type="protein sequence ID" value="GAB1289180.1"/>
    <property type="molecule type" value="Genomic_DNA"/>
</dbReference>
<feature type="region of interest" description="Disordered" evidence="1">
    <location>
        <begin position="38"/>
        <end position="87"/>
    </location>
</feature>
<organism evidence="2 3">
    <name type="scientific">Apodemus speciosus</name>
    <name type="common">Large Japanese field mouse</name>
    <dbReference type="NCBI Taxonomy" id="105296"/>
    <lineage>
        <taxon>Eukaryota</taxon>
        <taxon>Metazoa</taxon>
        <taxon>Chordata</taxon>
        <taxon>Craniata</taxon>
        <taxon>Vertebrata</taxon>
        <taxon>Euteleostomi</taxon>
        <taxon>Mammalia</taxon>
        <taxon>Eutheria</taxon>
        <taxon>Euarchontoglires</taxon>
        <taxon>Glires</taxon>
        <taxon>Rodentia</taxon>
        <taxon>Myomorpha</taxon>
        <taxon>Muroidea</taxon>
        <taxon>Muridae</taxon>
        <taxon>Murinae</taxon>
        <taxon>Apodemus</taxon>
    </lineage>
</organism>
<sequence>MASKPEKRVASSVFITLAPPRRDVAVTEEVSQAACEARRTRPWETLPTKTPGAAAGRSPKTWTPPGRTNASLPGVPPQLSNGGDALP</sequence>
<protein>
    <submittedName>
        <fullName evidence="2">Filamin-binding LIM protein 1</fullName>
    </submittedName>
</protein>
<gene>
    <name evidence="2" type="ORF">APTSU1_000441000</name>
</gene>
<dbReference type="Proteomes" id="UP001623349">
    <property type="component" value="Unassembled WGS sequence"/>
</dbReference>
<proteinExistence type="predicted"/>
<evidence type="ECO:0000313" key="3">
    <source>
        <dbReference type="Proteomes" id="UP001623349"/>
    </source>
</evidence>